<proteinExistence type="predicted"/>
<gene>
    <name evidence="1" type="ORF">RRG08_026234</name>
</gene>
<accession>A0AAE1DDU4</accession>
<reference evidence="1" key="1">
    <citation type="journal article" date="2023" name="G3 (Bethesda)">
        <title>A reference genome for the long-term kleptoplast-retaining sea slug Elysia crispata morphotype clarki.</title>
        <authorList>
            <person name="Eastman K.E."/>
            <person name="Pendleton A.L."/>
            <person name="Shaikh M.A."/>
            <person name="Suttiyut T."/>
            <person name="Ogas R."/>
            <person name="Tomko P."/>
            <person name="Gavelis G."/>
            <person name="Widhalm J.R."/>
            <person name="Wisecaver J.H."/>
        </authorList>
    </citation>
    <scope>NUCLEOTIDE SEQUENCE</scope>
    <source>
        <strain evidence="1">ECLA1</strain>
    </source>
</reference>
<keyword evidence="2" id="KW-1185">Reference proteome</keyword>
<name>A0AAE1DDU4_9GAST</name>
<organism evidence="1 2">
    <name type="scientific">Elysia crispata</name>
    <name type="common">lettuce slug</name>
    <dbReference type="NCBI Taxonomy" id="231223"/>
    <lineage>
        <taxon>Eukaryota</taxon>
        <taxon>Metazoa</taxon>
        <taxon>Spiralia</taxon>
        <taxon>Lophotrochozoa</taxon>
        <taxon>Mollusca</taxon>
        <taxon>Gastropoda</taxon>
        <taxon>Heterobranchia</taxon>
        <taxon>Euthyneura</taxon>
        <taxon>Panpulmonata</taxon>
        <taxon>Sacoglossa</taxon>
        <taxon>Placobranchoidea</taxon>
        <taxon>Plakobranchidae</taxon>
        <taxon>Elysia</taxon>
    </lineage>
</organism>
<protein>
    <submittedName>
        <fullName evidence="1">Uncharacterized protein</fullName>
    </submittedName>
</protein>
<dbReference type="AlphaFoldDB" id="A0AAE1DDU4"/>
<sequence length="69" mass="8001">MKGWRNVGGRREQPRWSRWAGKHSTLQTFALSSLSPGHESFIYCGKKVFTQRNPILLAEENPQDQQTKE</sequence>
<dbReference type="EMBL" id="JAWDGP010004277">
    <property type="protein sequence ID" value="KAK3765763.1"/>
    <property type="molecule type" value="Genomic_DNA"/>
</dbReference>
<evidence type="ECO:0000313" key="1">
    <source>
        <dbReference type="EMBL" id="KAK3765763.1"/>
    </source>
</evidence>
<evidence type="ECO:0000313" key="2">
    <source>
        <dbReference type="Proteomes" id="UP001283361"/>
    </source>
</evidence>
<dbReference type="Proteomes" id="UP001283361">
    <property type="component" value="Unassembled WGS sequence"/>
</dbReference>
<comment type="caution">
    <text evidence="1">The sequence shown here is derived from an EMBL/GenBank/DDBJ whole genome shotgun (WGS) entry which is preliminary data.</text>
</comment>